<evidence type="ECO:0000256" key="1">
    <source>
        <dbReference type="SAM" id="MobiDB-lite"/>
    </source>
</evidence>
<dbReference type="Proteomes" id="UP000277580">
    <property type="component" value="Unassembled WGS sequence"/>
</dbReference>
<dbReference type="AlphaFoldDB" id="A0A3N4KHX6"/>
<organism evidence="2 3">
    <name type="scientific">Morchella conica CCBAS932</name>
    <dbReference type="NCBI Taxonomy" id="1392247"/>
    <lineage>
        <taxon>Eukaryota</taxon>
        <taxon>Fungi</taxon>
        <taxon>Dikarya</taxon>
        <taxon>Ascomycota</taxon>
        <taxon>Pezizomycotina</taxon>
        <taxon>Pezizomycetes</taxon>
        <taxon>Pezizales</taxon>
        <taxon>Morchellaceae</taxon>
        <taxon>Morchella</taxon>
    </lineage>
</organism>
<feature type="compositionally biased region" description="Low complexity" evidence="1">
    <location>
        <begin position="18"/>
        <end position="32"/>
    </location>
</feature>
<sequence length="80" mass="8767">MDRFSFSRSSCACLGLPNSNENFDDNNNNSNNGEEEDGGRSESFTGEGGGVFNRAEPRKARKGYDGGKNTKKGIKSRRSR</sequence>
<evidence type="ECO:0000313" key="2">
    <source>
        <dbReference type="EMBL" id="RPB07961.1"/>
    </source>
</evidence>
<dbReference type="InParanoid" id="A0A3N4KHX6"/>
<dbReference type="EMBL" id="ML119171">
    <property type="protein sequence ID" value="RPB07961.1"/>
    <property type="molecule type" value="Genomic_DNA"/>
</dbReference>
<evidence type="ECO:0000313" key="3">
    <source>
        <dbReference type="Proteomes" id="UP000277580"/>
    </source>
</evidence>
<feature type="compositionally biased region" description="Polar residues" evidence="1">
    <location>
        <begin position="1"/>
        <end position="10"/>
    </location>
</feature>
<feature type="compositionally biased region" description="Basic residues" evidence="1">
    <location>
        <begin position="69"/>
        <end position="80"/>
    </location>
</feature>
<feature type="compositionally biased region" description="Basic and acidic residues" evidence="1">
    <location>
        <begin position="55"/>
        <end position="65"/>
    </location>
</feature>
<proteinExistence type="predicted"/>
<accession>A0A3N4KHX6</accession>
<protein>
    <submittedName>
        <fullName evidence="2">Uncharacterized protein</fullName>
    </submittedName>
</protein>
<feature type="region of interest" description="Disordered" evidence="1">
    <location>
        <begin position="1"/>
        <end position="80"/>
    </location>
</feature>
<keyword evidence="3" id="KW-1185">Reference proteome</keyword>
<name>A0A3N4KHX6_9PEZI</name>
<gene>
    <name evidence="2" type="ORF">P167DRAFT_539668</name>
</gene>
<reference evidence="2 3" key="1">
    <citation type="journal article" date="2018" name="Nat. Ecol. Evol.">
        <title>Pezizomycetes genomes reveal the molecular basis of ectomycorrhizal truffle lifestyle.</title>
        <authorList>
            <person name="Murat C."/>
            <person name="Payen T."/>
            <person name="Noel B."/>
            <person name="Kuo A."/>
            <person name="Morin E."/>
            <person name="Chen J."/>
            <person name="Kohler A."/>
            <person name="Krizsan K."/>
            <person name="Balestrini R."/>
            <person name="Da Silva C."/>
            <person name="Montanini B."/>
            <person name="Hainaut M."/>
            <person name="Levati E."/>
            <person name="Barry K.W."/>
            <person name="Belfiori B."/>
            <person name="Cichocki N."/>
            <person name="Clum A."/>
            <person name="Dockter R.B."/>
            <person name="Fauchery L."/>
            <person name="Guy J."/>
            <person name="Iotti M."/>
            <person name="Le Tacon F."/>
            <person name="Lindquist E.A."/>
            <person name="Lipzen A."/>
            <person name="Malagnac F."/>
            <person name="Mello A."/>
            <person name="Molinier V."/>
            <person name="Miyauchi S."/>
            <person name="Poulain J."/>
            <person name="Riccioni C."/>
            <person name="Rubini A."/>
            <person name="Sitrit Y."/>
            <person name="Splivallo R."/>
            <person name="Traeger S."/>
            <person name="Wang M."/>
            <person name="Zifcakova L."/>
            <person name="Wipf D."/>
            <person name="Zambonelli A."/>
            <person name="Paolocci F."/>
            <person name="Nowrousian M."/>
            <person name="Ottonello S."/>
            <person name="Baldrian P."/>
            <person name="Spatafora J.W."/>
            <person name="Henrissat B."/>
            <person name="Nagy L.G."/>
            <person name="Aury J.M."/>
            <person name="Wincker P."/>
            <person name="Grigoriev I.V."/>
            <person name="Bonfante P."/>
            <person name="Martin F.M."/>
        </authorList>
    </citation>
    <scope>NUCLEOTIDE SEQUENCE [LARGE SCALE GENOMIC DNA]</scope>
    <source>
        <strain evidence="2 3">CCBAS932</strain>
    </source>
</reference>